<evidence type="ECO:0000313" key="2">
    <source>
        <dbReference type="EMBL" id="EFP13040.1"/>
    </source>
</evidence>
<reference evidence="2" key="1">
    <citation type="submission" date="2007-07" db="EMBL/GenBank/DDBJ databases">
        <title>PCAP assembly of the Caenorhabditis remanei genome.</title>
        <authorList>
            <consortium name="The Caenorhabditis remanei Sequencing Consortium"/>
            <person name="Wilson R.K."/>
        </authorList>
    </citation>
    <scope>NUCLEOTIDE SEQUENCE [LARGE SCALE GENOMIC DNA]</scope>
    <source>
        <strain evidence="2">PB4641</strain>
    </source>
</reference>
<proteinExistence type="predicted"/>
<accession>E3MZL8</accession>
<feature type="chain" id="PRO_5003177723" evidence="1">
    <location>
        <begin position="20"/>
        <end position="67"/>
    </location>
</feature>
<dbReference type="InParanoid" id="E3MZL8"/>
<feature type="signal peptide" evidence="1">
    <location>
        <begin position="1"/>
        <end position="19"/>
    </location>
</feature>
<keyword evidence="1" id="KW-0732">Signal</keyword>
<gene>
    <name evidence="2" type="ORF">CRE_06918</name>
</gene>
<keyword evidence="3" id="KW-1185">Reference proteome</keyword>
<dbReference type="EMBL" id="DS268501">
    <property type="protein sequence ID" value="EFP13040.1"/>
    <property type="molecule type" value="Genomic_DNA"/>
</dbReference>
<protein>
    <submittedName>
        <fullName evidence="2">Uncharacterized protein</fullName>
    </submittedName>
</protein>
<dbReference type="HOGENOM" id="CLU_2814877_0_0_1"/>
<dbReference type="Proteomes" id="UP000008281">
    <property type="component" value="Unassembled WGS sequence"/>
</dbReference>
<evidence type="ECO:0000256" key="1">
    <source>
        <dbReference type="SAM" id="SignalP"/>
    </source>
</evidence>
<dbReference type="AlphaFoldDB" id="E3MZL8"/>
<organism evidence="3">
    <name type="scientific">Caenorhabditis remanei</name>
    <name type="common">Caenorhabditis vulgaris</name>
    <dbReference type="NCBI Taxonomy" id="31234"/>
    <lineage>
        <taxon>Eukaryota</taxon>
        <taxon>Metazoa</taxon>
        <taxon>Ecdysozoa</taxon>
        <taxon>Nematoda</taxon>
        <taxon>Chromadorea</taxon>
        <taxon>Rhabditida</taxon>
        <taxon>Rhabditina</taxon>
        <taxon>Rhabditomorpha</taxon>
        <taxon>Rhabditoidea</taxon>
        <taxon>Rhabditidae</taxon>
        <taxon>Peloderinae</taxon>
        <taxon>Caenorhabditis</taxon>
    </lineage>
</organism>
<evidence type="ECO:0000313" key="3">
    <source>
        <dbReference type="Proteomes" id="UP000008281"/>
    </source>
</evidence>
<sequence length="67" mass="7700">MFFPCLNIALLFTLLHLLAFCLKNWKNHSDYSLEKFYNDATSLILHISTVSKFSTFTQSAIADLNLN</sequence>
<name>E3MZL8_CAERE</name>